<dbReference type="OrthoDB" id="4380123at2"/>
<protein>
    <submittedName>
        <fullName evidence="1">NRDE family protein</fullName>
    </submittedName>
</protein>
<reference evidence="1 2" key="1">
    <citation type="submission" date="2018-11" db="EMBL/GenBank/DDBJ databases">
        <authorList>
            <person name="Ye M.-Q."/>
            <person name="Du Z.-J."/>
        </authorList>
    </citation>
    <scope>NUCLEOTIDE SEQUENCE [LARGE SCALE GENOMIC DNA]</scope>
    <source>
        <strain evidence="1 2">U0105</strain>
    </source>
</reference>
<dbReference type="EMBL" id="RPOK01000002">
    <property type="protein sequence ID" value="RPJ67491.1"/>
    <property type="molecule type" value="Genomic_DNA"/>
</dbReference>
<comment type="caution">
    <text evidence="1">The sequence shown here is derived from an EMBL/GenBank/DDBJ whole genome shotgun (WGS) entry which is preliminary data.</text>
</comment>
<organism evidence="1 2">
    <name type="scientific">Alteromonas sediminis</name>
    <dbReference type="NCBI Taxonomy" id="2259342"/>
    <lineage>
        <taxon>Bacteria</taxon>
        <taxon>Pseudomonadati</taxon>
        <taxon>Pseudomonadota</taxon>
        <taxon>Gammaproteobacteria</taxon>
        <taxon>Alteromonadales</taxon>
        <taxon>Alteromonadaceae</taxon>
        <taxon>Alteromonas/Salinimonas group</taxon>
        <taxon>Alteromonas</taxon>
    </lineage>
</organism>
<accession>A0A3N5YP08</accession>
<evidence type="ECO:0000313" key="1">
    <source>
        <dbReference type="EMBL" id="RPJ67491.1"/>
    </source>
</evidence>
<dbReference type="PANTHER" id="PTHR17985:SF8">
    <property type="entry name" value="TRANSPORT AND GOLGI ORGANIZATION PROTEIN 2 HOMOLOG"/>
    <property type="match status" value="1"/>
</dbReference>
<gene>
    <name evidence="1" type="ORF">DRW07_08220</name>
</gene>
<dbReference type="RefSeq" id="WP_124027391.1">
    <property type="nucleotide sequence ID" value="NZ_JBHRSN010000015.1"/>
</dbReference>
<dbReference type="Proteomes" id="UP000275281">
    <property type="component" value="Unassembled WGS sequence"/>
</dbReference>
<dbReference type="Pfam" id="PF05742">
    <property type="entry name" value="TANGO2"/>
    <property type="match status" value="1"/>
</dbReference>
<sequence length="255" mass="29016">MCILFIAVNQHRDYPLIIAANRDEFHQRATAFGHWWGTQPPILAGKDLVAGGTWMGITETGRLAALTNIRDPERQNDEAVSRGKLVTDCLKNNHTTTEFMHILKATRTKYNGYNLLFGEWHDLHVYNNHINELVSLDEGVHGLSNAALNSPWPKTTKGMQALSDYCQRHASLHSEALFDILRDDVKASDHELPRTGVPYHWEKLLSSTFIVTPEYGTRTSTVLMINQQGKVTWEERYFNAEGTKIHSDHFSFTLV</sequence>
<dbReference type="Gene3D" id="3.60.60.10">
    <property type="entry name" value="Penicillin V Acylase, Chain A"/>
    <property type="match status" value="1"/>
</dbReference>
<proteinExistence type="predicted"/>
<keyword evidence="2" id="KW-1185">Reference proteome</keyword>
<dbReference type="PANTHER" id="PTHR17985">
    <property type="entry name" value="SER/THR-RICH PROTEIN T10 IN DGCR REGION"/>
    <property type="match status" value="1"/>
</dbReference>
<name>A0A3N5YP08_9ALTE</name>
<dbReference type="AlphaFoldDB" id="A0A3N5YP08"/>
<evidence type="ECO:0000313" key="2">
    <source>
        <dbReference type="Proteomes" id="UP000275281"/>
    </source>
</evidence>
<dbReference type="InterPro" id="IPR008551">
    <property type="entry name" value="TANGO2"/>
</dbReference>